<proteinExistence type="predicted"/>
<dbReference type="KEGG" id="llu:AKJ09_06793"/>
<accession>A0A0K1Q416</accession>
<sequence>MKDQRVAAFRKVLTSLLDSLDATVRVARWSGPEAIPTPLENSAAKLLDHLGSANRLAADRYLGSPPVVACMTAMSAATKVLDGAYVEYRRHIEAQKEELDQAAIALLHEIDGVKSTSDKWG</sequence>
<dbReference type="OrthoDB" id="5523724at2"/>
<dbReference type="AlphaFoldDB" id="A0A0K1Q416"/>
<reference evidence="1 2" key="1">
    <citation type="submission" date="2015-08" db="EMBL/GenBank/DDBJ databases">
        <authorList>
            <person name="Babu N.S."/>
            <person name="Beckwith C.J."/>
            <person name="Beseler K.G."/>
            <person name="Brison A."/>
            <person name="Carone J.V."/>
            <person name="Caskin T.P."/>
            <person name="Diamond M."/>
            <person name="Durham M.E."/>
            <person name="Foxe J.M."/>
            <person name="Go M."/>
            <person name="Henderson B.A."/>
            <person name="Jones I.B."/>
            <person name="McGettigan J.A."/>
            <person name="Micheletti S.J."/>
            <person name="Nasrallah M.E."/>
            <person name="Ortiz D."/>
            <person name="Piller C.R."/>
            <person name="Privatt S.R."/>
            <person name="Schneider S.L."/>
            <person name="Sharp S."/>
            <person name="Smith T.C."/>
            <person name="Stanton J.D."/>
            <person name="Ullery H.E."/>
            <person name="Wilson R.J."/>
            <person name="Serrano M.G."/>
            <person name="Buck G."/>
            <person name="Lee V."/>
            <person name="Wang Y."/>
            <person name="Carvalho R."/>
            <person name="Voegtly L."/>
            <person name="Shi R."/>
            <person name="Duckworth R."/>
            <person name="Johnson A."/>
            <person name="Loviza R."/>
            <person name="Walstead R."/>
            <person name="Shah Z."/>
            <person name="Kiflezghi M."/>
            <person name="Wade K."/>
            <person name="Ball S.L."/>
            <person name="Bradley K.W."/>
            <person name="Asai D.J."/>
            <person name="Bowman C.A."/>
            <person name="Russell D.A."/>
            <person name="Pope W.H."/>
            <person name="Jacobs-Sera D."/>
            <person name="Hendrix R.W."/>
            <person name="Hatfull G.F."/>
        </authorList>
    </citation>
    <scope>NUCLEOTIDE SEQUENCE [LARGE SCALE GENOMIC DNA]</scope>
    <source>
        <strain evidence="1 2">DSM 27648</strain>
    </source>
</reference>
<evidence type="ECO:0000313" key="1">
    <source>
        <dbReference type="EMBL" id="AKV00130.1"/>
    </source>
</evidence>
<protein>
    <submittedName>
        <fullName evidence="1">Uncharacterized protein</fullName>
    </submittedName>
</protein>
<gene>
    <name evidence="1" type="ORF">AKJ09_06793</name>
</gene>
<evidence type="ECO:0000313" key="2">
    <source>
        <dbReference type="Proteomes" id="UP000064967"/>
    </source>
</evidence>
<dbReference type="EMBL" id="CP012333">
    <property type="protein sequence ID" value="AKV00130.1"/>
    <property type="molecule type" value="Genomic_DNA"/>
</dbReference>
<organism evidence="1 2">
    <name type="scientific">Labilithrix luteola</name>
    <dbReference type="NCBI Taxonomy" id="1391654"/>
    <lineage>
        <taxon>Bacteria</taxon>
        <taxon>Pseudomonadati</taxon>
        <taxon>Myxococcota</taxon>
        <taxon>Polyangia</taxon>
        <taxon>Polyangiales</taxon>
        <taxon>Labilitrichaceae</taxon>
        <taxon>Labilithrix</taxon>
    </lineage>
</organism>
<dbReference type="Proteomes" id="UP000064967">
    <property type="component" value="Chromosome"/>
</dbReference>
<keyword evidence="2" id="KW-1185">Reference proteome</keyword>
<dbReference type="RefSeq" id="WP_146651472.1">
    <property type="nucleotide sequence ID" value="NZ_CP012333.1"/>
</dbReference>
<name>A0A0K1Q416_9BACT</name>